<dbReference type="SMART" id="SM00915">
    <property type="entry name" value="Jacalin"/>
    <property type="match status" value="1"/>
</dbReference>
<name>A0ABC8RLQ5_9AQUA</name>
<proteinExistence type="inferred from homology"/>
<keyword evidence="2" id="KW-0430">Lectin</keyword>
<feature type="domain" description="Jacalin-type lectin" evidence="3">
    <location>
        <begin position="1"/>
        <end position="157"/>
    </location>
</feature>
<dbReference type="AlphaFoldDB" id="A0ABC8RLQ5"/>
<dbReference type="Pfam" id="PF01419">
    <property type="entry name" value="Jacalin"/>
    <property type="match status" value="1"/>
</dbReference>
<dbReference type="PANTHER" id="PTHR47293">
    <property type="entry name" value="JACALIN-RELATED LECTIN 3"/>
    <property type="match status" value="1"/>
</dbReference>
<evidence type="ECO:0000313" key="5">
    <source>
        <dbReference type="Proteomes" id="UP001642360"/>
    </source>
</evidence>
<evidence type="ECO:0000256" key="1">
    <source>
        <dbReference type="ARBA" id="ARBA00006568"/>
    </source>
</evidence>
<comment type="similarity">
    <text evidence="1">Belongs to the jacalin lectin family.</text>
</comment>
<sequence>MIKIGPVGLGKQLPHNHTDWDENGHSEIVQIFVSHGDSNKINSIQFQYSEDGTLELSKRYGESSGHTFDVVRLDYPSEYLTWVSCRVVIGTFGAFGDGISSLTFGTNRTKRGPFGCPTEGDREFRIQLGPERQFGGFHGTTIDNRDRLGSIGVYLKPIKTLGKFQDKSASPSVFGAEGRV</sequence>
<dbReference type="Proteomes" id="UP001642360">
    <property type="component" value="Unassembled WGS sequence"/>
</dbReference>
<dbReference type="PANTHER" id="PTHR47293:SF70">
    <property type="entry name" value="JACALIN-RELATED LECTIN 24-RELATED"/>
    <property type="match status" value="1"/>
</dbReference>
<organism evidence="4 5">
    <name type="scientific">Ilex paraguariensis</name>
    <name type="common">yerba mate</name>
    <dbReference type="NCBI Taxonomy" id="185542"/>
    <lineage>
        <taxon>Eukaryota</taxon>
        <taxon>Viridiplantae</taxon>
        <taxon>Streptophyta</taxon>
        <taxon>Embryophyta</taxon>
        <taxon>Tracheophyta</taxon>
        <taxon>Spermatophyta</taxon>
        <taxon>Magnoliopsida</taxon>
        <taxon>eudicotyledons</taxon>
        <taxon>Gunneridae</taxon>
        <taxon>Pentapetalae</taxon>
        <taxon>asterids</taxon>
        <taxon>campanulids</taxon>
        <taxon>Aquifoliales</taxon>
        <taxon>Aquifoliaceae</taxon>
        <taxon>Ilex</taxon>
    </lineage>
</organism>
<dbReference type="EMBL" id="CAUOFW020001502">
    <property type="protein sequence ID" value="CAK9145658.1"/>
    <property type="molecule type" value="Genomic_DNA"/>
</dbReference>
<dbReference type="Gene3D" id="2.100.10.30">
    <property type="entry name" value="Jacalin-like lectin domain"/>
    <property type="match status" value="1"/>
</dbReference>
<evidence type="ECO:0000259" key="3">
    <source>
        <dbReference type="PROSITE" id="PS51752"/>
    </source>
</evidence>
<protein>
    <recommendedName>
        <fullName evidence="3">Jacalin-type lectin domain-containing protein</fullName>
    </recommendedName>
</protein>
<evidence type="ECO:0000256" key="2">
    <source>
        <dbReference type="ARBA" id="ARBA00022734"/>
    </source>
</evidence>
<accession>A0ABC8RLQ5</accession>
<reference evidence="4 5" key="1">
    <citation type="submission" date="2024-02" db="EMBL/GenBank/DDBJ databases">
        <authorList>
            <person name="Vignale AGUSTIN F."/>
            <person name="Sosa J E."/>
            <person name="Modenutti C."/>
        </authorList>
    </citation>
    <scope>NUCLEOTIDE SEQUENCE [LARGE SCALE GENOMIC DNA]</scope>
</reference>
<evidence type="ECO:0000313" key="4">
    <source>
        <dbReference type="EMBL" id="CAK9145658.1"/>
    </source>
</evidence>
<dbReference type="SUPFAM" id="SSF51101">
    <property type="entry name" value="Mannose-binding lectins"/>
    <property type="match status" value="1"/>
</dbReference>
<keyword evidence="5" id="KW-1185">Reference proteome</keyword>
<dbReference type="PROSITE" id="PS51752">
    <property type="entry name" value="JACALIN_LECTIN"/>
    <property type="match status" value="1"/>
</dbReference>
<gene>
    <name evidence="4" type="ORF">ILEXP_LOCUS13478</name>
</gene>
<dbReference type="GO" id="GO:0030246">
    <property type="term" value="F:carbohydrate binding"/>
    <property type="evidence" value="ECO:0007669"/>
    <property type="project" value="UniProtKB-KW"/>
</dbReference>
<comment type="caution">
    <text evidence="4">The sequence shown here is derived from an EMBL/GenBank/DDBJ whole genome shotgun (WGS) entry which is preliminary data.</text>
</comment>
<dbReference type="InterPro" id="IPR036404">
    <property type="entry name" value="Jacalin-like_lectin_dom_sf"/>
</dbReference>
<dbReference type="InterPro" id="IPR001229">
    <property type="entry name" value="Jacalin-like_lectin_dom"/>
</dbReference>